<proteinExistence type="predicted"/>
<protein>
    <submittedName>
        <fullName evidence="1">Uncharacterized protein</fullName>
    </submittedName>
</protein>
<evidence type="ECO:0000313" key="2">
    <source>
        <dbReference type="Proteomes" id="UP000652761"/>
    </source>
</evidence>
<accession>A0A843UKF7</accession>
<reference evidence="1" key="1">
    <citation type="submission" date="2017-07" db="EMBL/GenBank/DDBJ databases">
        <title>Taro Niue Genome Assembly and Annotation.</title>
        <authorList>
            <person name="Atibalentja N."/>
            <person name="Keating K."/>
            <person name="Fields C.J."/>
        </authorList>
    </citation>
    <scope>NUCLEOTIDE SEQUENCE</scope>
    <source>
        <strain evidence="1">Niue_2</strain>
        <tissue evidence="1">Leaf</tissue>
    </source>
</reference>
<sequence length="193" mass="20731">MRFCVASGRINVICKASTVSDAFWVLWSFCVGRAVKVLYSDFGVVYAGVVQTCTTNSRVVESCELVLPRSMPQHRVSSVGRICQPICTAGSLFGIAVEPGDAILNASYMPNAIPGTTSVIRGMGFYLASDRGDAAEEALSGIGEVAVAPSMEVSGGFDFGWLMQRGNHARTMLEAWACRRRGGFGAFFSVFFQ</sequence>
<dbReference type="AlphaFoldDB" id="A0A843UKF7"/>
<dbReference type="Proteomes" id="UP000652761">
    <property type="component" value="Unassembled WGS sequence"/>
</dbReference>
<name>A0A843UKF7_COLES</name>
<organism evidence="1 2">
    <name type="scientific">Colocasia esculenta</name>
    <name type="common">Wild taro</name>
    <name type="synonym">Arum esculentum</name>
    <dbReference type="NCBI Taxonomy" id="4460"/>
    <lineage>
        <taxon>Eukaryota</taxon>
        <taxon>Viridiplantae</taxon>
        <taxon>Streptophyta</taxon>
        <taxon>Embryophyta</taxon>
        <taxon>Tracheophyta</taxon>
        <taxon>Spermatophyta</taxon>
        <taxon>Magnoliopsida</taxon>
        <taxon>Liliopsida</taxon>
        <taxon>Araceae</taxon>
        <taxon>Aroideae</taxon>
        <taxon>Colocasieae</taxon>
        <taxon>Colocasia</taxon>
    </lineage>
</organism>
<keyword evidence="2" id="KW-1185">Reference proteome</keyword>
<dbReference type="EMBL" id="NMUH01000506">
    <property type="protein sequence ID" value="MQL80419.1"/>
    <property type="molecule type" value="Genomic_DNA"/>
</dbReference>
<evidence type="ECO:0000313" key="1">
    <source>
        <dbReference type="EMBL" id="MQL80419.1"/>
    </source>
</evidence>
<gene>
    <name evidence="1" type="ORF">Taro_012849</name>
</gene>
<comment type="caution">
    <text evidence="1">The sequence shown here is derived from an EMBL/GenBank/DDBJ whole genome shotgun (WGS) entry which is preliminary data.</text>
</comment>